<dbReference type="InterPro" id="IPR050090">
    <property type="entry name" value="Tyrosine_recombinase_XerCD"/>
</dbReference>
<evidence type="ECO:0000256" key="1">
    <source>
        <dbReference type="ARBA" id="ARBA00022829"/>
    </source>
</evidence>
<evidence type="ECO:0000259" key="3">
    <source>
        <dbReference type="PROSITE" id="PS51898"/>
    </source>
</evidence>
<evidence type="ECO:0000313" key="4">
    <source>
        <dbReference type="EMBL" id="MBC8433829.1"/>
    </source>
</evidence>
<gene>
    <name evidence="4" type="ORF">H8D96_18110</name>
</gene>
<dbReference type="AlphaFoldDB" id="A0A8J6NUW8"/>
<dbReference type="PANTHER" id="PTHR30349">
    <property type="entry name" value="PHAGE INTEGRASE-RELATED"/>
    <property type="match status" value="1"/>
</dbReference>
<keyword evidence="2" id="KW-0233">DNA recombination</keyword>
<proteinExistence type="predicted"/>
<dbReference type="GO" id="GO:0015074">
    <property type="term" value="P:DNA integration"/>
    <property type="evidence" value="ECO:0007669"/>
    <property type="project" value="InterPro"/>
</dbReference>
<sequence>ILGIPQKRTQKQLIGFLYPDEILNVFESVDLKKKEGFRDYTILHLLYDSGARASEITTLNLDYFNPEQKTLAILGKGNLYRQIKLEPKTVQLLKLYIAKYRPAPKLLYQHRLFINQRKTELTRHGIYRICKKYLLKTLSPKRLKDINPVHSFRHACAVRMLSCGKPISDIRNRLGHENIQSTMVYLHMDLNRRKAVQRKFIEYIQSNLSCDSKIEELIDWENSKGILEWLDSL</sequence>
<dbReference type="GO" id="GO:0007059">
    <property type="term" value="P:chromosome segregation"/>
    <property type="evidence" value="ECO:0007669"/>
    <property type="project" value="UniProtKB-KW"/>
</dbReference>
<organism evidence="4 5">
    <name type="scientific">Candidatus Desulfatibia vada</name>
    <dbReference type="NCBI Taxonomy" id="2841696"/>
    <lineage>
        <taxon>Bacteria</taxon>
        <taxon>Pseudomonadati</taxon>
        <taxon>Thermodesulfobacteriota</taxon>
        <taxon>Desulfobacteria</taxon>
        <taxon>Desulfobacterales</taxon>
        <taxon>Desulfobacterales incertae sedis</taxon>
        <taxon>Candidatus Desulfatibia</taxon>
    </lineage>
</organism>
<dbReference type="PANTHER" id="PTHR30349:SF81">
    <property type="entry name" value="TYROSINE RECOMBINASE XERC"/>
    <property type="match status" value="1"/>
</dbReference>
<dbReference type="GO" id="GO:0003677">
    <property type="term" value="F:DNA binding"/>
    <property type="evidence" value="ECO:0007669"/>
    <property type="project" value="InterPro"/>
</dbReference>
<dbReference type="SUPFAM" id="SSF56349">
    <property type="entry name" value="DNA breaking-rejoining enzymes"/>
    <property type="match status" value="1"/>
</dbReference>
<dbReference type="GO" id="GO:0006310">
    <property type="term" value="P:DNA recombination"/>
    <property type="evidence" value="ECO:0007669"/>
    <property type="project" value="UniProtKB-KW"/>
</dbReference>
<dbReference type="Gene3D" id="1.10.443.10">
    <property type="entry name" value="Intergrase catalytic core"/>
    <property type="match status" value="1"/>
</dbReference>
<reference evidence="4 5" key="1">
    <citation type="submission" date="2020-08" db="EMBL/GenBank/DDBJ databases">
        <title>Bridging the membrane lipid divide: bacteria of the FCB group superphylum have the potential to synthesize archaeal ether lipids.</title>
        <authorList>
            <person name="Villanueva L."/>
            <person name="Von Meijenfeldt F.A.B."/>
            <person name="Westbye A.B."/>
            <person name="Yadav S."/>
            <person name="Hopmans E.C."/>
            <person name="Dutilh B.E."/>
            <person name="Sinninghe Damste J.S."/>
        </authorList>
    </citation>
    <scope>NUCLEOTIDE SEQUENCE [LARGE SCALE GENOMIC DNA]</scope>
    <source>
        <strain evidence="4">NIOZ-UU17</strain>
    </source>
</reference>
<dbReference type="InterPro" id="IPR013762">
    <property type="entry name" value="Integrase-like_cat_sf"/>
</dbReference>
<dbReference type="PROSITE" id="PS51898">
    <property type="entry name" value="TYR_RECOMBINASE"/>
    <property type="match status" value="1"/>
</dbReference>
<evidence type="ECO:0000256" key="2">
    <source>
        <dbReference type="ARBA" id="ARBA00023172"/>
    </source>
</evidence>
<dbReference type="InterPro" id="IPR002104">
    <property type="entry name" value="Integrase_catalytic"/>
</dbReference>
<feature type="non-terminal residue" evidence="4">
    <location>
        <position position="1"/>
    </location>
</feature>
<dbReference type="Pfam" id="PF00589">
    <property type="entry name" value="Phage_integrase"/>
    <property type="match status" value="1"/>
</dbReference>
<name>A0A8J6NUW8_9BACT</name>
<dbReference type="Proteomes" id="UP000605201">
    <property type="component" value="Unassembled WGS sequence"/>
</dbReference>
<keyword evidence="1" id="KW-0159">Chromosome partition</keyword>
<accession>A0A8J6NUW8</accession>
<evidence type="ECO:0000313" key="5">
    <source>
        <dbReference type="Proteomes" id="UP000605201"/>
    </source>
</evidence>
<dbReference type="EMBL" id="JACNIG010000341">
    <property type="protein sequence ID" value="MBC8433829.1"/>
    <property type="molecule type" value="Genomic_DNA"/>
</dbReference>
<comment type="caution">
    <text evidence="4">The sequence shown here is derived from an EMBL/GenBank/DDBJ whole genome shotgun (WGS) entry which is preliminary data.</text>
</comment>
<protein>
    <submittedName>
        <fullName evidence="4">Tyrosine-type recombinase/integrase</fullName>
    </submittedName>
</protein>
<dbReference type="InterPro" id="IPR011010">
    <property type="entry name" value="DNA_brk_join_enz"/>
</dbReference>
<feature type="domain" description="Tyr recombinase" evidence="3">
    <location>
        <begin position="12"/>
        <end position="198"/>
    </location>
</feature>